<proteinExistence type="predicted"/>
<name>A0ABM3RVD7_SPIOL</name>
<dbReference type="GeneID" id="110804834"/>
<keyword evidence="1" id="KW-1185">Reference proteome</keyword>
<dbReference type="RefSeq" id="XP_056699595.1">
    <property type="nucleotide sequence ID" value="XM_056843617.1"/>
</dbReference>
<evidence type="ECO:0000313" key="1">
    <source>
        <dbReference type="Proteomes" id="UP000813463"/>
    </source>
</evidence>
<organism evidence="1 2">
    <name type="scientific">Spinacia oleracea</name>
    <name type="common">Spinach</name>
    <dbReference type="NCBI Taxonomy" id="3562"/>
    <lineage>
        <taxon>Eukaryota</taxon>
        <taxon>Viridiplantae</taxon>
        <taxon>Streptophyta</taxon>
        <taxon>Embryophyta</taxon>
        <taxon>Tracheophyta</taxon>
        <taxon>Spermatophyta</taxon>
        <taxon>Magnoliopsida</taxon>
        <taxon>eudicotyledons</taxon>
        <taxon>Gunneridae</taxon>
        <taxon>Pentapetalae</taxon>
        <taxon>Caryophyllales</taxon>
        <taxon>Chenopodiaceae</taxon>
        <taxon>Chenopodioideae</taxon>
        <taxon>Anserineae</taxon>
        <taxon>Spinacia</taxon>
    </lineage>
</organism>
<evidence type="ECO:0000313" key="2">
    <source>
        <dbReference type="RefSeq" id="XP_056699595.1"/>
    </source>
</evidence>
<protein>
    <submittedName>
        <fullName evidence="2">Uncharacterized protein isoform X1</fullName>
    </submittedName>
</protein>
<reference evidence="1" key="1">
    <citation type="journal article" date="2021" name="Nat. Commun.">
        <title>Genomic analyses provide insights into spinach domestication and the genetic basis of agronomic traits.</title>
        <authorList>
            <person name="Cai X."/>
            <person name="Sun X."/>
            <person name="Xu C."/>
            <person name="Sun H."/>
            <person name="Wang X."/>
            <person name="Ge C."/>
            <person name="Zhang Z."/>
            <person name="Wang Q."/>
            <person name="Fei Z."/>
            <person name="Jiao C."/>
            <person name="Wang Q."/>
        </authorList>
    </citation>
    <scope>NUCLEOTIDE SEQUENCE [LARGE SCALE GENOMIC DNA]</scope>
    <source>
        <strain evidence="1">cv. Varoflay</strain>
    </source>
</reference>
<gene>
    <name evidence="2" type="primary">LOC110804834</name>
</gene>
<sequence>MLTSSKYPPPPTRILSRAHPFYRHFSFRLSLDLFLSPPKSLPLFLSSKPLCLSLLQNSTTFLPPSPSPRRKILSGKGRSRGGVVPHRKLAVVVIGVVEVEKMVQGGVIRCSSYGHWVEQISRKMFEEREIELLGYFLSEVVLLRLFVLSPATLEFS</sequence>
<reference evidence="2" key="2">
    <citation type="submission" date="2025-08" db="UniProtKB">
        <authorList>
            <consortium name="RefSeq"/>
        </authorList>
    </citation>
    <scope>IDENTIFICATION</scope>
    <source>
        <tissue evidence="2">Leaf</tissue>
    </source>
</reference>
<dbReference type="Proteomes" id="UP000813463">
    <property type="component" value="Chromosome 4"/>
</dbReference>
<accession>A0ABM3RVD7</accession>